<dbReference type="EMBL" id="CP036455">
    <property type="protein sequence ID" value="QBI53400.1"/>
    <property type="molecule type" value="Genomic_DNA"/>
</dbReference>
<dbReference type="Proteomes" id="UP000292235">
    <property type="component" value="Chromosome"/>
</dbReference>
<evidence type="ECO:0000313" key="2">
    <source>
        <dbReference type="EMBL" id="QBI53400.1"/>
    </source>
</evidence>
<sequence length="158" mass="16693" precursor="true">MAAWVALAGAVLAGGCAPAPTQTVEPTPTPISSPSPASTREHVETMMAGDEWYESLPSEGRKSMHEEAQELCEVADEELTYGAVEGGSQELNYTRTLVIQIGLSGGIAGAFHDRGDATESATTFILAYVTAGCPEHEVAIEQIIDEQHDVIFGTSLNE</sequence>
<evidence type="ECO:0000256" key="1">
    <source>
        <dbReference type="SAM" id="MobiDB-lite"/>
    </source>
</evidence>
<reference evidence="2 3" key="1">
    <citation type="submission" date="2019-02" db="EMBL/GenBank/DDBJ databases">
        <authorList>
            <person name="Khodamoradi S."/>
            <person name="Hahnke R.L."/>
            <person name="Kaempfer P."/>
            <person name="Schumann P."/>
            <person name="Rohde M."/>
            <person name="Steinert M."/>
            <person name="Luzhetskyy A."/>
            <person name="Wink J."/>
            <person name="Ruckert C."/>
        </authorList>
    </citation>
    <scope>NUCLEOTIDE SEQUENCE [LARGE SCALE GENOMIC DNA]</scope>
    <source>
        <strain evidence="2 3">M2</strain>
    </source>
</reference>
<organism evidence="2 3">
    <name type="scientific">Streptomonospora litoralis</name>
    <dbReference type="NCBI Taxonomy" id="2498135"/>
    <lineage>
        <taxon>Bacteria</taxon>
        <taxon>Bacillati</taxon>
        <taxon>Actinomycetota</taxon>
        <taxon>Actinomycetes</taxon>
        <taxon>Streptosporangiales</taxon>
        <taxon>Nocardiopsidaceae</taxon>
        <taxon>Streptomonospora</taxon>
    </lineage>
</organism>
<dbReference type="AlphaFoldDB" id="A0A4P6Q026"/>
<dbReference type="KEGG" id="strr:EKD16_08030"/>
<accession>A0A4P6Q026</accession>
<name>A0A4P6Q026_9ACTN</name>
<dbReference type="RefSeq" id="WP_131097771.1">
    <property type="nucleotide sequence ID" value="NZ_CP036455.1"/>
</dbReference>
<feature type="region of interest" description="Disordered" evidence="1">
    <location>
        <begin position="16"/>
        <end position="41"/>
    </location>
</feature>
<protein>
    <submittedName>
        <fullName evidence="2">Uncharacterized protein</fullName>
    </submittedName>
</protein>
<proteinExistence type="predicted"/>
<keyword evidence="3" id="KW-1185">Reference proteome</keyword>
<dbReference type="OrthoDB" id="9899409at2"/>
<evidence type="ECO:0000313" key="3">
    <source>
        <dbReference type="Proteomes" id="UP000292235"/>
    </source>
</evidence>
<gene>
    <name evidence="2" type="ORF">EKD16_08030</name>
</gene>